<proteinExistence type="predicted"/>
<accession>A0A1L8WNX0</accession>
<gene>
    <name evidence="1" type="ORF">RV14_GL002298</name>
</gene>
<organism evidence="1 2">
    <name type="scientific">Enterococcus ratti</name>
    <dbReference type="NCBI Taxonomy" id="150033"/>
    <lineage>
        <taxon>Bacteria</taxon>
        <taxon>Bacillati</taxon>
        <taxon>Bacillota</taxon>
        <taxon>Bacilli</taxon>
        <taxon>Lactobacillales</taxon>
        <taxon>Enterococcaceae</taxon>
        <taxon>Enterococcus</taxon>
    </lineage>
</organism>
<evidence type="ECO:0000313" key="1">
    <source>
        <dbReference type="EMBL" id="OJG82723.1"/>
    </source>
</evidence>
<sequence length="39" mass="4756">MDFDKISKTLAFHPYLMKRKNTFVSYLLFKDKKVRQTSE</sequence>
<name>A0A1L8WNX0_9ENTE</name>
<comment type="caution">
    <text evidence="1">The sequence shown here is derived from an EMBL/GenBank/DDBJ whole genome shotgun (WGS) entry which is preliminary data.</text>
</comment>
<dbReference type="STRING" id="150033.RV14_GL002298"/>
<dbReference type="EMBL" id="JXLB01000008">
    <property type="protein sequence ID" value="OJG82723.1"/>
    <property type="molecule type" value="Genomic_DNA"/>
</dbReference>
<dbReference type="AlphaFoldDB" id="A0A1L8WNX0"/>
<protein>
    <submittedName>
        <fullName evidence="1">Uncharacterized protein</fullName>
    </submittedName>
</protein>
<reference evidence="1 2" key="1">
    <citation type="submission" date="2014-12" db="EMBL/GenBank/DDBJ databases">
        <title>Draft genome sequences of 29 type strains of Enterococci.</title>
        <authorList>
            <person name="Zhong Z."/>
            <person name="Sun Z."/>
            <person name="Liu W."/>
            <person name="Zhang W."/>
            <person name="Zhang H."/>
        </authorList>
    </citation>
    <scope>NUCLEOTIDE SEQUENCE [LARGE SCALE GENOMIC DNA]</scope>
    <source>
        <strain evidence="1 2">DSM 15687</strain>
    </source>
</reference>
<keyword evidence="2" id="KW-1185">Reference proteome</keyword>
<dbReference type="Proteomes" id="UP000182152">
    <property type="component" value="Unassembled WGS sequence"/>
</dbReference>
<evidence type="ECO:0000313" key="2">
    <source>
        <dbReference type="Proteomes" id="UP000182152"/>
    </source>
</evidence>